<dbReference type="InterPro" id="IPR011990">
    <property type="entry name" value="TPR-like_helical_dom_sf"/>
</dbReference>
<dbReference type="eggNOG" id="KOG1075">
    <property type="taxonomic scope" value="Eukaryota"/>
</dbReference>
<evidence type="ECO:0000313" key="3">
    <source>
        <dbReference type="EMBL" id="EFH58269.1"/>
    </source>
</evidence>
<evidence type="ECO:0000313" key="4">
    <source>
        <dbReference type="Proteomes" id="UP000008694"/>
    </source>
</evidence>
<feature type="repeat" description="PPR" evidence="2">
    <location>
        <begin position="118"/>
        <end position="152"/>
    </location>
</feature>
<dbReference type="PROSITE" id="PS51375">
    <property type="entry name" value="PPR"/>
    <property type="match status" value="3"/>
</dbReference>
<dbReference type="Gene3D" id="1.25.40.10">
    <property type="entry name" value="Tetratricopeptide repeat domain"/>
    <property type="match status" value="3"/>
</dbReference>
<feature type="repeat" description="PPR" evidence="2">
    <location>
        <begin position="266"/>
        <end position="300"/>
    </location>
</feature>
<gene>
    <name evidence="3" type="ORF">ARALYDRAFT_903982</name>
</gene>
<feature type="repeat" description="PPR" evidence="2">
    <location>
        <begin position="179"/>
        <end position="213"/>
    </location>
</feature>
<dbReference type="Pfam" id="PF01535">
    <property type="entry name" value="PPR"/>
    <property type="match status" value="7"/>
</dbReference>
<evidence type="ECO:0000256" key="2">
    <source>
        <dbReference type="PROSITE-ProRule" id="PRU00708"/>
    </source>
</evidence>
<accession>D7LCI7</accession>
<evidence type="ECO:0000256" key="1">
    <source>
        <dbReference type="ARBA" id="ARBA00022737"/>
    </source>
</evidence>
<dbReference type="InterPro" id="IPR002885">
    <property type="entry name" value="PPR_rpt"/>
</dbReference>
<dbReference type="Proteomes" id="UP000008694">
    <property type="component" value="Unassembled WGS sequence"/>
</dbReference>
<dbReference type="Gramene" id="scaffold_403483.1">
    <property type="protein sequence ID" value="scaffold_403483.1"/>
    <property type="gene ID" value="scaffold_403483.1"/>
</dbReference>
<dbReference type="NCBIfam" id="TIGR00756">
    <property type="entry name" value="PPR"/>
    <property type="match status" value="5"/>
</dbReference>
<dbReference type="AlphaFoldDB" id="D7LCI7"/>
<dbReference type="EMBL" id="GL348716">
    <property type="protein sequence ID" value="EFH58269.1"/>
    <property type="molecule type" value="Genomic_DNA"/>
</dbReference>
<keyword evidence="4" id="KW-1185">Reference proteome</keyword>
<dbReference type="InterPro" id="IPR052308">
    <property type="entry name" value="PPR_domain-containing"/>
</dbReference>
<name>D7LCI7_ARALL</name>
<dbReference type="eggNOG" id="KOG4197">
    <property type="taxonomic scope" value="Eukaryota"/>
</dbReference>
<dbReference type="HOGENOM" id="CLU_036660_0_0_1"/>
<protein>
    <recommendedName>
        <fullName evidence="5">Pentatricopeptide repeat-containing protein</fullName>
    </recommendedName>
</protein>
<sequence length="442" mass="50300">MFLTSLRSAPIHHHRRLINMSTLSYLNRASSVPSSPPMSKFESDPSSIHKRVIMLIKLSNLDAAAEHARLAVLSRGEPKVTAKTCVAIIDALCRYGRYSEAYDLFHYFAAKSNSDLIPFICCDPIINAYCDEGKVDEALELYQHLLRSGLSSRNQLVLAQGLVKAGRIDEAIDLFYCVSRSLYDIFIRGYLDMGNLERANQLFEELKSSGDLDEDFSKIHVTAGNSLLKVLLRYGKKTEAWSLFSQMLEQSRFPGLEEYRNTRKFDSESCNIMVNECFKLGHVSEAIEIFHKVVGTISDPQLCYRNMITRFCEHGMLSDAERYFADMCSKKYLVPDVPTYRTMMDAYVKEVRVSLSAATGWIISQPNRSHVTTILKLLLQSAVYHVWRERNARIFTSIPSSAASLRLAIDRSLRNRLLSFPSPDLRSPSLLQVYFSYISYPL</sequence>
<proteinExistence type="predicted"/>
<dbReference type="STRING" id="81972.D7LCI7"/>
<reference evidence="4" key="1">
    <citation type="journal article" date="2011" name="Nat. Genet.">
        <title>The Arabidopsis lyrata genome sequence and the basis of rapid genome size change.</title>
        <authorList>
            <person name="Hu T.T."/>
            <person name="Pattyn P."/>
            <person name="Bakker E.G."/>
            <person name="Cao J."/>
            <person name="Cheng J.-F."/>
            <person name="Clark R.M."/>
            <person name="Fahlgren N."/>
            <person name="Fawcett J.A."/>
            <person name="Grimwood J."/>
            <person name="Gundlach H."/>
            <person name="Haberer G."/>
            <person name="Hollister J.D."/>
            <person name="Ossowski S."/>
            <person name="Ottilar R.P."/>
            <person name="Salamov A.A."/>
            <person name="Schneeberger K."/>
            <person name="Spannagl M."/>
            <person name="Wang X."/>
            <person name="Yang L."/>
            <person name="Nasrallah M.E."/>
            <person name="Bergelson J."/>
            <person name="Carrington J.C."/>
            <person name="Gaut B.S."/>
            <person name="Schmutz J."/>
            <person name="Mayer K.F.X."/>
            <person name="Van de Peer Y."/>
            <person name="Grigoriev I.V."/>
            <person name="Nordborg M."/>
            <person name="Weigel D."/>
            <person name="Guo Y.-L."/>
        </authorList>
    </citation>
    <scope>NUCLEOTIDE SEQUENCE [LARGE SCALE GENOMIC DNA]</scope>
    <source>
        <strain evidence="4">cv. MN47</strain>
    </source>
</reference>
<organism evidence="4">
    <name type="scientific">Arabidopsis lyrata subsp. lyrata</name>
    <name type="common">Lyre-leaved rock-cress</name>
    <dbReference type="NCBI Taxonomy" id="81972"/>
    <lineage>
        <taxon>Eukaryota</taxon>
        <taxon>Viridiplantae</taxon>
        <taxon>Streptophyta</taxon>
        <taxon>Embryophyta</taxon>
        <taxon>Tracheophyta</taxon>
        <taxon>Spermatophyta</taxon>
        <taxon>Magnoliopsida</taxon>
        <taxon>eudicotyledons</taxon>
        <taxon>Gunneridae</taxon>
        <taxon>Pentapetalae</taxon>
        <taxon>rosids</taxon>
        <taxon>malvids</taxon>
        <taxon>Brassicales</taxon>
        <taxon>Brassicaceae</taxon>
        <taxon>Camelineae</taxon>
        <taxon>Arabidopsis</taxon>
    </lineage>
</organism>
<keyword evidence="1" id="KW-0677">Repeat</keyword>
<evidence type="ECO:0008006" key="5">
    <source>
        <dbReference type="Google" id="ProtNLM"/>
    </source>
</evidence>
<dbReference type="PANTHER" id="PTHR47937">
    <property type="entry name" value="PLASTID TRANSCRIPTIONALLY ACTIVE CHROMOSOME 2-LIKE PROTEIN"/>
    <property type="match status" value="1"/>
</dbReference>
<dbReference type="SUPFAM" id="SSF48452">
    <property type="entry name" value="TPR-like"/>
    <property type="match status" value="1"/>
</dbReference>
<dbReference type="PANTHER" id="PTHR47937:SF2">
    <property type="entry name" value="PENTATRICOPEPTIDE (PPR) REPEAT-CONTAINING PROTEIN, PF01535'-RELATED"/>
    <property type="match status" value="1"/>
</dbReference>